<evidence type="ECO:0000313" key="3">
    <source>
        <dbReference type="EMBL" id="MCF6774386.1"/>
    </source>
</evidence>
<reference evidence="3 4" key="1">
    <citation type="submission" date="2022-01" db="EMBL/GenBank/DDBJ databases">
        <title>Identification and Characterization of Corynebacterium sp.</title>
        <authorList>
            <person name="Luo Q."/>
            <person name="Qu P."/>
            <person name="Chen Q."/>
        </authorList>
    </citation>
    <scope>NUCLEOTIDE SEQUENCE [LARGE SCALE GENOMIC DNA]</scope>
    <source>
        <strain evidence="3 4">MC-12</strain>
    </source>
</reference>
<protein>
    <submittedName>
        <fullName evidence="3">Lipase</fullName>
    </submittedName>
</protein>
<gene>
    <name evidence="3" type="ORF">L3H44_08210</name>
</gene>
<organism evidence="3 4">
    <name type="scientific">Corynebacterium parakroppenstedtii</name>
    <dbReference type="NCBI Taxonomy" id="2828363"/>
    <lineage>
        <taxon>Bacteria</taxon>
        <taxon>Bacillati</taxon>
        <taxon>Actinomycetota</taxon>
        <taxon>Actinomycetes</taxon>
        <taxon>Mycobacteriales</taxon>
        <taxon>Corynebacteriaceae</taxon>
        <taxon>Corynebacterium</taxon>
    </lineage>
</organism>
<dbReference type="EMBL" id="JAKJKU010000003">
    <property type="protein sequence ID" value="MCF6774386.1"/>
    <property type="molecule type" value="Genomic_DNA"/>
</dbReference>
<comment type="caution">
    <text evidence="3">The sequence shown here is derived from an EMBL/GenBank/DDBJ whole genome shotgun (WGS) entry which is preliminary data.</text>
</comment>
<keyword evidence="2" id="KW-0732">Signal</keyword>
<feature type="signal peptide" evidence="2">
    <location>
        <begin position="1"/>
        <end position="39"/>
    </location>
</feature>
<dbReference type="SUPFAM" id="SSF53474">
    <property type="entry name" value="alpha/beta-Hydrolases"/>
    <property type="match status" value="1"/>
</dbReference>
<evidence type="ECO:0000313" key="4">
    <source>
        <dbReference type="Proteomes" id="UP001200604"/>
    </source>
</evidence>
<feature type="region of interest" description="Disordered" evidence="1">
    <location>
        <begin position="41"/>
        <end position="63"/>
    </location>
</feature>
<dbReference type="Pfam" id="PF02089">
    <property type="entry name" value="Palm_thioest"/>
    <property type="match status" value="1"/>
</dbReference>
<accession>A0ABS9HMY4</accession>
<sequence length="322" mass="34380">MLLSGISRKKGSRLSARVALACGVTVATLLSPLGGQAFAGDAQPPVASDTPAQAPQDNNPKEKLPVVYISGSNELRPTADLFASMMSKRGFDVHPFMVWEPTRPETSPYVTVKGNSARIPEFIEKVKKETGSDKVDVVTYSQGGLVTRYWLKDFDGAKDVRTVVSLSGLIKGSPYQTQALEKGQCPPASADALVPPGFKKNPTDACLEMAEGGEEVTRLNTPTEALPGIRYVNITTRQEYDAAPYQINLMDGPGDYQNVITQDLCPNDVVPHLGMTLLPSVQSLVASALEGGPLKMECSIPAPEGLPTVDSLVPPLTEAPQM</sequence>
<dbReference type="RefSeq" id="WP_046202874.1">
    <property type="nucleotide sequence ID" value="NZ_JAFFSY010000002.1"/>
</dbReference>
<evidence type="ECO:0000256" key="2">
    <source>
        <dbReference type="SAM" id="SignalP"/>
    </source>
</evidence>
<dbReference type="GeneID" id="92726613"/>
<dbReference type="Proteomes" id="UP001200604">
    <property type="component" value="Unassembled WGS sequence"/>
</dbReference>
<evidence type="ECO:0000256" key="1">
    <source>
        <dbReference type="SAM" id="MobiDB-lite"/>
    </source>
</evidence>
<proteinExistence type="predicted"/>
<keyword evidence="4" id="KW-1185">Reference proteome</keyword>
<feature type="chain" id="PRO_5047253372" evidence="2">
    <location>
        <begin position="40"/>
        <end position="322"/>
    </location>
</feature>
<dbReference type="InterPro" id="IPR029058">
    <property type="entry name" value="AB_hydrolase_fold"/>
</dbReference>
<name>A0ABS9HMY4_9CORY</name>
<dbReference type="Gene3D" id="3.40.50.1820">
    <property type="entry name" value="alpha/beta hydrolase"/>
    <property type="match status" value="1"/>
</dbReference>